<dbReference type="GO" id="GO:0006779">
    <property type="term" value="P:porphyrin-containing compound biosynthetic process"/>
    <property type="evidence" value="ECO:0007669"/>
    <property type="project" value="InterPro"/>
</dbReference>
<gene>
    <name evidence="2" type="ORF">S01H4_21811</name>
</gene>
<name>X1AJE4_9ZZZZ</name>
<feature type="non-terminal residue" evidence="2">
    <location>
        <position position="1"/>
    </location>
</feature>
<dbReference type="EMBL" id="BART01009924">
    <property type="protein sequence ID" value="GAG82735.1"/>
    <property type="molecule type" value="Genomic_DNA"/>
</dbReference>
<dbReference type="InterPro" id="IPR000257">
    <property type="entry name" value="Uroporphyrinogen_deCOase"/>
</dbReference>
<dbReference type="GO" id="GO:0004853">
    <property type="term" value="F:uroporphyrinogen decarboxylase activity"/>
    <property type="evidence" value="ECO:0007669"/>
    <property type="project" value="InterPro"/>
</dbReference>
<organism evidence="2">
    <name type="scientific">marine sediment metagenome</name>
    <dbReference type="NCBI Taxonomy" id="412755"/>
    <lineage>
        <taxon>unclassified sequences</taxon>
        <taxon>metagenomes</taxon>
        <taxon>ecological metagenomes</taxon>
    </lineage>
</organism>
<protein>
    <recommendedName>
        <fullName evidence="1">Uroporphyrinogen decarboxylase (URO-D) domain-containing protein</fullName>
    </recommendedName>
</protein>
<dbReference type="InterPro" id="IPR038071">
    <property type="entry name" value="UROD/MetE-like_sf"/>
</dbReference>
<dbReference type="Pfam" id="PF01208">
    <property type="entry name" value="URO-D"/>
    <property type="match status" value="1"/>
</dbReference>
<dbReference type="SUPFAM" id="SSF51726">
    <property type="entry name" value="UROD/MetE-like"/>
    <property type="match status" value="1"/>
</dbReference>
<evidence type="ECO:0000259" key="1">
    <source>
        <dbReference type="Pfam" id="PF01208"/>
    </source>
</evidence>
<dbReference type="Gene3D" id="3.20.20.210">
    <property type="match status" value="1"/>
</dbReference>
<sequence length="222" mass="25109">ISDHLPEGMGLIAAHGGGLLEILTKILSYEGLCIKIFDDYELVKKVADKIGGLMERFYMRLLEIDNITAIFPGDDMGYNMGTLIAPEDIRRLVLPWHKKYAQIAHEKGIVYFLHSCGDIKEIMKDLMDYVKIDGKHSFHDESSPIIESKELYGGRIALLGGVDIDKLARLEHEKLRKYIRNIIDLCSVNGKFAIGSGNSIPNYIPLENYFIMMDEALKYQGI</sequence>
<dbReference type="PANTHER" id="PTHR47099">
    <property type="entry name" value="METHYLCOBAMIDE:COM METHYLTRANSFERASE MTBA"/>
    <property type="match status" value="1"/>
</dbReference>
<dbReference type="PANTHER" id="PTHR47099:SF1">
    <property type="entry name" value="METHYLCOBAMIDE:COM METHYLTRANSFERASE MTBA"/>
    <property type="match status" value="1"/>
</dbReference>
<dbReference type="AlphaFoldDB" id="X1AJE4"/>
<evidence type="ECO:0000313" key="2">
    <source>
        <dbReference type="EMBL" id="GAG82735.1"/>
    </source>
</evidence>
<comment type="caution">
    <text evidence="2">The sequence shown here is derived from an EMBL/GenBank/DDBJ whole genome shotgun (WGS) entry which is preliminary data.</text>
</comment>
<dbReference type="InterPro" id="IPR052024">
    <property type="entry name" value="Methanogen_methyltrans"/>
</dbReference>
<accession>X1AJE4</accession>
<reference evidence="2" key="1">
    <citation type="journal article" date="2014" name="Front. Microbiol.">
        <title>High frequency of phylogenetically diverse reductive dehalogenase-homologous genes in deep subseafloor sedimentary metagenomes.</title>
        <authorList>
            <person name="Kawai M."/>
            <person name="Futagami T."/>
            <person name="Toyoda A."/>
            <person name="Takaki Y."/>
            <person name="Nishi S."/>
            <person name="Hori S."/>
            <person name="Arai W."/>
            <person name="Tsubouchi T."/>
            <person name="Morono Y."/>
            <person name="Uchiyama I."/>
            <person name="Ito T."/>
            <person name="Fujiyama A."/>
            <person name="Inagaki F."/>
            <person name="Takami H."/>
        </authorList>
    </citation>
    <scope>NUCLEOTIDE SEQUENCE</scope>
    <source>
        <strain evidence="2">Expedition CK06-06</strain>
    </source>
</reference>
<feature type="domain" description="Uroporphyrinogen decarboxylase (URO-D)" evidence="1">
    <location>
        <begin position="21"/>
        <end position="216"/>
    </location>
</feature>
<proteinExistence type="predicted"/>